<keyword evidence="4" id="KW-1015">Disulfide bond</keyword>
<accession>A0AAE3G6U5</accession>
<keyword evidence="3" id="KW-0249">Electron transport</keyword>
<comment type="caution">
    <text evidence="7">The sequence shown here is derived from an EMBL/GenBank/DDBJ whole genome shotgun (WGS) entry which is preliminary data.</text>
</comment>
<dbReference type="PROSITE" id="PS51354">
    <property type="entry name" value="GLUTAREDOXIN_2"/>
    <property type="match status" value="1"/>
</dbReference>
<organism evidence="7 8">
    <name type="scientific">Natronocella acetinitrilica</name>
    <dbReference type="NCBI Taxonomy" id="414046"/>
    <lineage>
        <taxon>Bacteria</taxon>
        <taxon>Pseudomonadati</taxon>
        <taxon>Pseudomonadota</taxon>
        <taxon>Gammaproteobacteria</taxon>
        <taxon>Chromatiales</taxon>
        <taxon>Ectothiorhodospiraceae</taxon>
        <taxon>Natronocella</taxon>
    </lineage>
</organism>
<dbReference type="InterPro" id="IPR002109">
    <property type="entry name" value="Glutaredoxin"/>
</dbReference>
<evidence type="ECO:0000313" key="7">
    <source>
        <dbReference type="EMBL" id="MCP1676502.1"/>
    </source>
</evidence>
<dbReference type="RefSeq" id="WP_253482793.1">
    <property type="nucleotide sequence ID" value="NZ_JALJXV010000009.1"/>
</dbReference>
<dbReference type="PANTHER" id="PTHR46679">
    <property type="match status" value="1"/>
</dbReference>
<dbReference type="Gene3D" id="3.40.30.10">
    <property type="entry name" value="Glutaredoxin"/>
    <property type="match status" value="1"/>
</dbReference>
<gene>
    <name evidence="7" type="ORF">J2T57_003663</name>
</gene>
<protein>
    <submittedName>
        <fullName evidence="7">Glutaredoxin</fullName>
    </submittedName>
</protein>
<evidence type="ECO:0000256" key="4">
    <source>
        <dbReference type="ARBA" id="ARBA00023157"/>
    </source>
</evidence>
<comment type="similarity">
    <text evidence="1">Belongs to the glutaredoxin family.</text>
</comment>
<evidence type="ECO:0000259" key="6">
    <source>
        <dbReference type="Pfam" id="PF00462"/>
    </source>
</evidence>
<dbReference type="InterPro" id="IPR036249">
    <property type="entry name" value="Thioredoxin-like_sf"/>
</dbReference>
<proteinExistence type="inferred from homology"/>
<evidence type="ECO:0000256" key="2">
    <source>
        <dbReference type="ARBA" id="ARBA00022448"/>
    </source>
</evidence>
<keyword evidence="8" id="KW-1185">Reference proteome</keyword>
<dbReference type="PANTHER" id="PTHR46679:SF1">
    <property type="entry name" value="GLUTAREDOXIN-2, MITOCHONDRIAL"/>
    <property type="match status" value="1"/>
</dbReference>
<evidence type="ECO:0000256" key="5">
    <source>
        <dbReference type="ARBA" id="ARBA00023284"/>
    </source>
</evidence>
<name>A0AAE3G6U5_9GAMM</name>
<evidence type="ECO:0000313" key="8">
    <source>
        <dbReference type="Proteomes" id="UP001205843"/>
    </source>
</evidence>
<dbReference type="Proteomes" id="UP001205843">
    <property type="component" value="Unassembled WGS sequence"/>
</dbReference>
<dbReference type="SUPFAM" id="SSF52833">
    <property type="entry name" value="Thioredoxin-like"/>
    <property type="match status" value="1"/>
</dbReference>
<dbReference type="Pfam" id="PF00462">
    <property type="entry name" value="Glutaredoxin"/>
    <property type="match status" value="1"/>
</dbReference>
<dbReference type="EMBL" id="JALJXV010000009">
    <property type="protein sequence ID" value="MCP1676502.1"/>
    <property type="molecule type" value="Genomic_DNA"/>
</dbReference>
<feature type="domain" description="Glutaredoxin" evidence="6">
    <location>
        <begin position="111"/>
        <end position="175"/>
    </location>
</feature>
<dbReference type="AlphaFoldDB" id="A0AAE3G6U5"/>
<keyword evidence="2" id="KW-0813">Transport</keyword>
<dbReference type="GO" id="GO:0015035">
    <property type="term" value="F:protein-disulfide reductase activity"/>
    <property type="evidence" value="ECO:0007669"/>
    <property type="project" value="TreeGrafter"/>
</dbReference>
<evidence type="ECO:0000256" key="1">
    <source>
        <dbReference type="ARBA" id="ARBA00007787"/>
    </source>
</evidence>
<keyword evidence="5" id="KW-0676">Redox-active center</keyword>
<evidence type="ECO:0000256" key="3">
    <source>
        <dbReference type="ARBA" id="ARBA00022982"/>
    </source>
</evidence>
<sequence length="212" mass="23372">MQDATVNVTVYRWAGAWGPFRVRIPCGECSLTKDVIEDTLASELADVPVRLSMRDWLSEWWRPLRAGGWHAPIVMVDGRVVSQGNALNRGVLTQAVVQAHARKSRLAGNHVYGKASCPHCHRACGYLKDAGLDYTYHDVVREPRALYAMLARVKPIVGAKTPITVPQIWIDGHYIGGADALSHLLDREVTPNFDRGQCSLSPGDGLNDGQYV</sequence>
<reference evidence="7" key="1">
    <citation type="submission" date="2022-03" db="EMBL/GenBank/DDBJ databases">
        <title>Genomic Encyclopedia of Type Strains, Phase III (KMG-III): the genomes of soil and plant-associated and newly described type strains.</title>
        <authorList>
            <person name="Whitman W."/>
        </authorList>
    </citation>
    <scope>NUCLEOTIDE SEQUENCE</scope>
    <source>
        <strain evidence="7">ANL 6-2</strain>
    </source>
</reference>